<dbReference type="SUPFAM" id="SSF46689">
    <property type="entry name" value="Homeodomain-like"/>
    <property type="match status" value="1"/>
</dbReference>
<dbReference type="RefSeq" id="WP_183358299.1">
    <property type="nucleotide sequence ID" value="NZ_BAABKR010000016.1"/>
</dbReference>
<dbReference type="InterPro" id="IPR036271">
    <property type="entry name" value="Tet_transcr_reg_TetR-rel_C_sf"/>
</dbReference>
<dbReference type="EMBL" id="JACIBT010000004">
    <property type="protein sequence ID" value="MBB3667884.1"/>
    <property type="molecule type" value="Genomic_DNA"/>
</dbReference>
<comment type="caution">
    <text evidence="7">The sequence shown here is derived from an EMBL/GenBank/DDBJ whole genome shotgun (WGS) entry which is preliminary data.</text>
</comment>
<dbReference type="InterPro" id="IPR009057">
    <property type="entry name" value="Homeodomain-like_sf"/>
</dbReference>
<evidence type="ECO:0000259" key="6">
    <source>
        <dbReference type="PROSITE" id="PS50977"/>
    </source>
</evidence>
<evidence type="ECO:0000256" key="3">
    <source>
        <dbReference type="ARBA" id="ARBA00023125"/>
    </source>
</evidence>
<accession>A0A7W5TW04</accession>
<dbReference type="Pfam" id="PF00440">
    <property type="entry name" value="TetR_N"/>
    <property type="match status" value="1"/>
</dbReference>
<dbReference type="InterPro" id="IPR050109">
    <property type="entry name" value="HTH-type_TetR-like_transc_reg"/>
</dbReference>
<dbReference type="PROSITE" id="PS50977">
    <property type="entry name" value="HTH_TETR_2"/>
    <property type="match status" value="1"/>
</dbReference>
<organism evidence="7 8">
    <name type="scientific">Garicola koreensis</name>
    <dbReference type="NCBI Taxonomy" id="1262554"/>
    <lineage>
        <taxon>Bacteria</taxon>
        <taxon>Bacillati</taxon>
        <taxon>Actinomycetota</taxon>
        <taxon>Actinomycetes</taxon>
        <taxon>Micrococcales</taxon>
        <taxon>Micrococcaceae</taxon>
        <taxon>Garicola</taxon>
    </lineage>
</organism>
<protein>
    <submittedName>
        <fullName evidence="7">AcrR family transcriptional regulator</fullName>
    </submittedName>
</protein>
<reference evidence="7 8" key="1">
    <citation type="submission" date="2020-08" db="EMBL/GenBank/DDBJ databases">
        <title>Sequencing the genomes of 1000 actinobacteria strains.</title>
        <authorList>
            <person name="Klenk H.-P."/>
        </authorList>
    </citation>
    <scope>NUCLEOTIDE SEQUENCE [LARGE SCALE GENOMIC DNA]</scope>
    <source>
        <strain evidence="7 8">DSM 28238</strain>
    </source>
</reference>
<evidence type="ECO:0000256" key="1">
    <source>
        <dbReference type="ARBA" id="ARBA00022491"/>
    </source>
</evidence>
<keyword evidence="4" id="KW-0804">Transcription</keyword>
<dbReference type="PANTHER" id="PTHR30055">
    <property type="entry name" value="HTH-TYPE TRANSCRIPTIONAL REGULATOR RUTR"/>
    <property type="match status" value="1"/>
</dbReference>
<dbReference type="InterPro" id="IPR001647">
    <property type="entry name" value="HTH_TetR"/>
</dbReference>
<evidence type="ECO:0000256" key="4">
    <source>
        <dbReference type="ARBA" id="ARBA00023163"/>
    </source>
</evidence>
<dbReference type="InterPro" id="IPR039538">
    <property type="entry name" value="BetI_C"/>
</dbReference>
<keyword evidence="1" id="KW-0678">Repressor</keyword>
<proteinExistence type="predicted"/>
<dbReference type="Proteomes" id="UP000547528">
    <property type="component" value="Unassembled WGS sequence"/>
</dbReference>
<keyword evidence="8" id="KW-1185">Reference proteome</keyword>
<evidence type="ECO:0000313" key="7">
    <source>
        <dbReference type="EMBL" id="MBB3667884.1"/>
    </source>
</evidence>
<evidence type="ECO:0000313" key="8">
    <source>
        <dbReference type="Proteomes" id="UP000547528"/>
    </source>
</evidence>
<keyword evidence="3 5" id="KW-0238">DNA-binding</keyword>
<dbReference type="Gene3D" id="1.10.357.10">
    <property type="entry name" value="Tetracycline Repressor, domain 2"/>
    <property type="match status" value="1"/>
</dbReference>
<sequence length="203" mass="22751">MPKIVDHDQRRRDLMQATLRIIVRQGLSGATMRDVATEAGFANGAIKPYFASKSDLLSATYLYVFNATNRRVEKATKGRSGLAALEAFADEVLPVSDALRDEARVVLSFWGEVAQNDLHARTTQETIEPWRAQIIGWLEQAHEQNELAADIDISTEADMLITYMMGAQVNRIAVADRFDGPAFAAQLTYYLRRLRSRREDSAS</sequence>
<evidence type="ECO:0000256" key="5">
    <source>
        <dbReference type="PROSITE-ProRule" id="PRU00335"/>
    </source>
</evidence>
<evidence type="ECO:0000256" key="2">
    <source>
        <dbReference type="ARBA" id="ARBA00023015"/>
    </source>
</evidence>
<gene>
    <name evidence="7" type="ORF">FHX47_001506</name>
</gene>
<dbReference type="Pfam" id="PF13977">
    <property type="entry name" value="TetR_C_6"/>
    <property type="match status" value="1"/>
</dbReference>
<dbReference type="PANTHER" id="PTHR30055:SF234">
    <property type="entry name" value="HTH-TYPE TRANSCRIPTIONAL REGULATOR BETI"/>
    <property type="match status" value="1"/>
</dbReference>
<keyword evidence="2" id="KW-0805">Transcription regulation</keyword>
<dbReference type="GO" id="GO:0003700">
    <property type="term" value="F:DNA-binding transcription factor activity"/>
    <property type="evidence" value="ECO:0007669"/>
    <property type="project" value="TreeGrafter"/>
</dbReference>
<dbReference type="SUPFAM" id="SSF48498">
    <property type="entry name" value="Tetracyclin repressor-like, C-terminal domain"/>
    <property type="match status" value="1"/>
</dbReference>
<dbReference type="GO" id="GO:0000976">
    <property type="term" value="F:transcription cis-regulatory region binding"/>
    <property type="evidence" value="ECO:0007669"/>
    <property type="project" value="TreeGrafter"/>
</dbReference>
<feature type="domain" description="HTH tetR-type" evidence="6">
    <location>
        <begin position="8"/>
        <end position="68"/>
    </location>
</feature>
<name>A0A7W5TW04_9MICC</name>
<dbReference type="AlphaFoldDB" id="A0A7W5TW04"/>
<feature type="DNA-binding region" description="H-T-H motif" evidence="5">
    <location>
        <begin position="31"/>
        <end position="50"/>
    </location>
</feature>